<protein>
    <submittedName>
        <fullName evidence="13">TonB-dependent receptor</fullName>
    </submittedName>
</protein>
<dbReference type="SUPFAM" id="SSF56935">
    <property type="entry name" value="Porins"/>
    <property type="match status" value="1"/>
</dbReference>
<comment type="similarity">
    <text evidence="8 9">Belongs to the TonB-dependent receptor family.</text>
</comment>
<evidence type="ECO:0000313" key="13">
    <source>
        <dbReference type="EMBL" id="MBS7456897.1"/>
    </source>
</evidence>
<evidence type="ECO:0000256" key="4">
    <source>
        <dbReference type="ARBA" id="ARBA00022692"/>
    </source>
</evidence>
<keyword evidence="5 9" id="KW-0798">TonB box</keyword>
<dbReference type="PROSITE" id="PS52016">
    <property type="entry name" value="TONB_DEPENDENT_REC_3"/>
    <property type="match status" value="1"/>
</dbReference>
<dbReference type="AlphaFoldDB" id="A0AAP2CAC2"/>
<evidence type="ECO:0000313" key="14">
    <source>
        <dbReference type="Proteomes" id="UP000675747"/>
    </source>
</evidence>
<feature type="compositionally biased region" description="Polar residues" evidence="10">
    <location>
        <begin position="29"/>
        <end position="39"/>
    </location>
</feature>
<dbReference type="InterPro" id="IPR012910">
    <property type="entry name" value="Plug_dom"/>
</dbReference>
<keyword evidence="14" id="KW-1185">Reference proteome</keyword>
<keyword evidence="3 8" id="KW-1134">Transmembrane beta strand</keyword>
<dbReference type="PANTHER" id="PTHR40980">
    <property type="entry name" value="PLUG DOMAIN-CONTAINING PROTEIN"/>
    <property type="match status" value="1"/>
</dbReference>
<dbReference type="InterPro" id="IPR037066">
    <property type="entry name" value="Plug_dom_sf"/>
</dbReference>
<dbReference type="Proteomes" id="UP000675747">
    <property type="component" value="Unassembled WGS sequence"/>
</dbReference>
<feature type="domain" description="TonB-dependent receptor-like beta-barrel" evidence="11">
    <location>
        <begin position="514"/>
        <end position="947"/>
    </location>
</feature>
<keyword evidence="2 8" id="KW-0813">Transport</keyword>
<organism evidence="13 14">
    <name type="scientific">Coralloluteibacterium stylophorae</name>
    <dbReference type="NCBI Taxonomy" id="1776034"/>
    <lineage>
        <taxon>Bacteria</taxon>
        <taxon>Pseudomonadati</taxon>
        <taxon>Pseudomonadota</taxon>
        <taxon>Gammaproteobacteria</taxon>
        <taxon>Lysobacterales</taxon>
        <taxon>Lysobacteraceae</taxon>
        <taxon>Coralloluteibacterium</taxon>
    </lineage>
</organism>
<keyword evidence="7 8" id="KW-0998">Cell outer membrane</keyword>
<dbReference type="InterPro" id="IPR000531">
    <property type="entry name" value="Beta-barrel_TonB"/>
</dbReference>
<dbReference type="EMBL" id="JAGQFT020000004">
    <property type="protein sequence ID" value="MBS7456897.1"/>
    <property type="molecule type" value="Genomic_DNA"/>
</dbReference>
<dbReference type="Pfam" id="PF07715">
    <property type="entry name" value="Plug"/>
    <property type="match status" value="1"/>
</dbReference>
<evidence type="ECO:0000256" key="1">
    <source>
        <dbReference type="ARBA" id="ARBA00004571"/>
    </source>
</evidence>
<dbReference type="PANTHER" id="PTHR40980:SF3">
    <property type="entry name" value="TONB-DEPENDENT RECEPTOR-LIKE BETA-BARREL DOMAIN-CONTAINING PROTEIN"/>
    <property type="match status" value="1"/>
</dbReference>
<feature type="domain" description="TonB-dependent receptor plug" evidence="12">
    <location>
        <begin position="126"/>
        <end position="223"/>
    </location>
</feature>
<dbReference type="CDD" id="cd01347">
    <property type="entry name" value="ligand_gated_channel"/>
    <property type="match status" value="1"/>
</dbReference>
<gene>
    <name evidence="13" type="ORF">KB893_007095</name>
</gene>
<evidence type="ECO:0000256" key="10">
    <source>
        <dbReference type="SAM" id="MobiDB-lite"/>
    </source>
</evidence>
<dbReference type="Gene3D" id="2.170.130.10">
    <property type="entry name" value="TonB-dependent receptor, plug domain"/>
    <property type="match status" value="1"/>
</dbReference>
<dbReference type="Gene3D" id="2.40.170.20">
    <property type="entry name" value="TonB-dependent receptor, beta-barrel domain"/>
    <property type="match status" value="1"/>
</dbReference>
<evidence type="ECO:0000259" key="12">
    <source>
        <dbReference type="Pfam" id="PF07715"/>
    </source>
</evidence>
<dbReference type="InterPro" id="IPR036942">
    <property type="entry name" value="Beta-barrel_TonB_sf"/>
</dbReference>
<reference evidence="13 14" key="1">
    <citation type="journal article" date="2021" name="Microbiol. Resour. Announc.">
        <title>Draft Genome Sequence of Coralloluteibacterium stylophorae LMG 29479T.</title>
        <authorList>
            <person name="Karlyshev A.V."/>
            <person name="Kudryashova E.B."/>
            <person name="Ariskina E.V."/>
            <person name="Conroy A.P."/>
            <person name="Abidueva E.Y."/>
        </authorList>
    </citation>
    <scope>NUCLEOTIDE SEQUENCE [LARGE SCALE GENOMIC DNA]</scope>
    <source>
        <strain evidence="13 14">LMG 29479</strain>
    </source>
</reference>
<dbReference type="InterPro" id="IPR039426">
    <property type="entry name" value="TonB-dep_rcpt-like"/>
</dbReference>
<evidence type="ECO:0000256" key="2">
    <source>
        <dbReference type="ARBA" id="ARBA00022448"/>
    </source>
</evidence>
<accession>A0AAP2CAC2</accession>
<feature type="region of interest" description="Disordered" evidence="10">
    <location>
        <begin position="26"/>
        <end position="51"/>
    </location>
</feature>
<evidence type="ECO:0000256" key="9">
    <source>
        <dbReference type="RuleBase" id="RU003357"/>
    </source>
</evidence>
<keyword evidence="4 8" id="KW-0812">Transmembrane</keyword>
<keyword evidence="13" id="KW-0675">Receptor</keyword>
<sequence>MQQNHNLAPLVSARPDEGRVAARLHPSRAPSTTHRTSTVGDIGMNHHIPGRQASGLRTRTLSRSIHLLLAGAMATAPVQLLAQDSAPAQEPATTPDARQLDAIQVTGSYSLSLERAVDLKRDNVGFSDSIVATDVADFPEQNLAEALQRMPGVTIERNKGLGSRVNVRGLPTEFTFVSINNLATASGSGGRDVEFDMFASEIIQSVTVQKSPTAADEEGGIAGSVLIRTARPFDYPSRKVAASAEGAHNSISEEVDPRFSFLASDTWGDFGALVSFSKAERTNRTDSNSGINFRPLSRFLDATGERSDQAAAVLARDAGIVLEDPTDHDVTNRIIFQDKVGDRVYLNEQDKTGATLSLQYKPSNDFSLTFDTLHGSFDTTEDEYDAAAYSASSRSTLDTIHEYDSTTLADYGITVLRDVSYTATQHEFLSKERINETDYQQYSLAMDWTPGDWEVNGLVGFSGAEKTYDYANLKHVAYAPSRTRWTEDGGETIPSAASAGFDMYDSPESYLFEAYETQLEHVDDDKYAAQLDATRHLQLDVLPALSSIQVGARFTDKSKEREYGETKIQGPGEGDISWLNTRTLADSPLQWVTDIVPGGGYVPRDLAWMQVSNDYARDFFRYAGFEVPIDDAQYYRVDEEVTSLYAMLNFDFDLGRVPVFVNAGARAVDTDVMSYGYHQVQNPDGSDGLTAEPVSSDGNYREVLPSLNVQAGLTDNLVLRGAASETLMRPALTDIAYRRSVSWNEFRFMDGNPDLKPTMADQWEAGLEYYLDNGGLLAASYFWKEIEGVVRQELTGIVEDVEKLNANGTLDGYYDFEVYQPVNAEGAYEVSGIELIAQMPLGMLHPVLEGFGFNANYTVLDSTLTGASDLDIPTAPEGLAEKAYNVTLYYENDRFDARVSYNYKDEYVEYIHLNSYPVYRDAYGQTDISIGYRINDVLKVTLEGINVTDEATTGYTLDPSFPLMNEYSGRRVALGVRADF</sequence>
<evidence type="ECO:0000259" key="11">
    <source>
        <dbReference type="Pfam" id="PF00593"/>
    </source>
</evidence>
<dbReference type="NCBIfam" id="TIGR01782">
    <property type="entry name" value="TonB-Xanth-Caul"/>
    <property type="match status" value="1"/>
</dbReference>
<evidence type="ECO:0000256" key="5">
    <source>
        <dbReference type="ARBA" id="ARBA00023077"/>
    </source>
</evidence>
<comment type="subcellular location">
    <subcellularLocation>
        <location evidence="1 8">Cell outer membrane</location>
        <topology evidence="1 8">Multi-pass membrane protein</topology>
    </subcellularLocation>
</comment>
<dbReference type="GO" id="GO:0009279">
    <property type="term" value="C:cell outer membrane"/>
    <property type="evidence" value="ECO:0007669"/>
    <property type="project" value="UniProtKB-SubCell"/>
</dbReference>
<proteinExistence type="inferred from homology"/>
<evidence type="ECO:0000256" key="6">
    <source>
        <dbReference type="ARBA" id="ARBA00023136"/>
    </source>
</evidence>
<evidence type="ECO:0000256" key="8">
    <source>
        <dbReference type="PROSITE-ProRule" id="PRU01360"/>
    </source>
</evidence>
<dbReference type="Pfam" id="PF00593">
    <property type="entry name" value="TonB_dep_Rec_b-barrel"/>
    <property type="match status" value="1"/>
</dbReference>
<keyword evidence="6 8" id="KW-0472">Membrane</keyword>
<comment type="caution">
    <text evidence="13">The sequence shown here is derived from an EMBL/GenBank/DDBJ whole genome shotgun (WGS) entry which is preliminary data.</text>
</comment>
<evidence type="ECO:0000256" key="3">
    <source>
        <dbReference type="ARBA" id="ARBA00022452"/>
    </source>
</evidence>
<evidence type="ECO:0000256" key="7">
    <source>
        <dbReference type="ARBA" id="ARBA00023237"/>
    </source>
</evidence>
<dbReference type="InterPro" id="IPR010104">
    <property type="entry name" value="TonB_rcpt_bac"/>
</dbReference>
<name>A0AAP2CAC2_9GAMM</name>